<dbReference type="RefSeq" id="WP_076346344.1">
    <property type="nucleotide sequence ID" value="NZ_CP019082.1"/>
</dbReference>
<dbReference type="EMBL" id="CP019082">
    <property type="protein sequence ID" value="APW61180.1"/>
    <property type="molecule type" value="Genomic_DNA"/>
</dbReference>
<feature type="transmembrane region" description="Helical" evidence="1">
    <location>
        <begin position="131"/>
        <end position="148"/>
    </location>
</feature>
<dbReference type="OrthoDB" id="121772at2"/>
<organism evidence="2 3">
    <name type="scientific">Paludisphaera borealis</name>
    <dbReference type="NCBI Taxonomy" id="1387353"/>
    <lineage>
        <taxon>Bacteria</taxon>
        <taxon>Pseudomonadati</taxon>
        <taxon>Planctomycetota</taxon>
        <taxon>Planctomycetia</taxon>
        <taxon>Isosphaerales</taxon>
        <taxon>Isosphaeraceae</taxon>
        <taxon>Paludisphaera</taxon>
    </lineage>
</organism>
<keyword evidence="1" id="KW-0812">Transmembrane</keyword>
<protein>
    <recommendedName>
        <fullName evidence="4">DUF2127 domain-containing protein</fullName>
    </recommendedName>
</protein>
<dbReference type="Proteomes" id="UP000186309">
    <property type="component" value="Chromosome"/>
</dbReference>
<name>A0A1U7CQF9_9BACT</name>
<keyword evidence="1" id="KW-0472">Membrane</keyword>
<gene>
    <name evidence="2" type="ORF">BSF38_02684</name>
</gene>
<dbReference type="Pfam" id="PF09900">
    <property type="entry name" value="DUF2127"/>
    <property type="match status" value="1"/>
</dbReference>
<keyword evidence="1" id="KW-1133">Transmembrane helix</keyword>
<keyword evidence="3" id="KW-1185">Reference proteome</keyword>
<proteinExistence type="predicted"/>
<reference evidence="3" key="1">
    <citation type="submission" date="2016-12" db="EMBL/GenBank/DDBJ databases">
        <title>Comparative genomics of four Isosphaeraceae planctomycetes: a common pool of plasmids and glycoside hydrolase genes.</title>
        <authorList>
            <person name="Ivanova A."/>
        </authorList>
    </citation>
    <scope>NUCLEOTIDE SEQUENCE [LARGE SCALE GENOMIC DNA]</scope>
    <source>
        <strain evidence="3">PX4</strain>
    </source>
</reference>
<accession>A0A1U7CQF9</accession>
<dbReference type="InterPro" id="IPR021125">
    <property type="entry name" value="DUF2127"/>
</dbReference>
<sequence>MPSTPTPSRSPLGLKLIGVAKLASGVLALAVGFGLFRLFRSDVAVTLESWISRLRFDPDNRLIHEAVTRVANIQPGRRRLIEAGAFFYGSLHMVEGFGLVRGKNWGAFLTIIATSSLIPLELYEIARKPTAVRILVLIVNAAFVVYLIRYEARHRRENEPTAPAQP</sequence>
<evidence type="ECO:0008006" key="4">
    <source>
        <dbReference type="Google" id="ProtNLM"/>
    </source>
</evidence>
<dbReference type="KEGG" id="pbor:BSF38_02684"/>
<evidence type="ECO:0000313" key="3">
    <source>
        <dbReference type="Proteomes" id="UP000186309"/>
    </source>
</evidence>
<evidence type="ECO:0000256" key="1">
    <source>
        <dbReference type="SAM" id="Phobius"/>
    </source>
</evidence>
<dbReference type="STRING" id="1387353.BSF38_02684"/>
<feature type="transmembrane region" description="Helical" evidence="1">
    <location>
        <begin position="12"/>
        <end position="36"/>
    </location>
</feature>
<evidence type="ECO:0000313" key="2">
    <source>
        <dbReference type="EMBL" id="APW61180.1"/>
    </source>
</evidence>
<dbReference type="AlphaFoldDB" id="A0A1U7CQF9"/>